<dbReference type="EMBL" id="JAIQCV010000010">
    <property type="protein sequence ID" value="KAH1057747.1"/>
    <property type="molecule type" value="Genomic_DNA"/>
</dbReference>
<dbReference type="AlphaFoldDB" id="A0A9D3UUN0"/>
<protein>
    <submittedName>
        <fullName evidence="1">Uncharacterized protein</fullName>
    </submittedName>
</protein>
<reference evidence="1 2" key="1">
    <citation type="journal article" date="2021" name="Plant Biotechnol. J.">
        <title>Multi-omics assisted identification of the key and species-specific regulatory components of drought-tolerant mechanisms in Gossypium stocksii.</title>
        <authorList>
            <person name="Yu D."/>
            <person name="Ke L."/>
            <person name="Zhang D."/>
            <person name="Wu Y."/>
            <person name="Sun Y."/>
            <person name="Mei J."/>
            <person name="Sun J."/>
            <person name="Sun Y."/>
        </authorList>
    </citation>
    <scope>NUCLEOTIDE SEQUENCE [LARGE SCALE GENOMIC DNA]</scope>
    <source>
        <strain evidence="2">cv. E1</strain>
        <tissue evidence="1">Leaf</tissue>
    </source>
</reference>
<accession>A0A9D3UUN0</accession>
<comment type="caution">
    <text evidence="1">The sequence shown here is derived from an EMBL/GenBank/DDBJ whole genome shotgun (WGS) entry which is preliminary data.</text>
</comment>
<gene>
    <name evidence="1" type="ORF">J1N35_035812</name>
</gene>
<dbReference type="OrthoDB" id="997591at2759"/>
<dbReference type="Proteomes" id="UP000828251">
    <property type="component" value="Unassembled WGS sequence"/>
</dbReference>
<organism evidence="1 2">
    <name type="scientific">Gossypium stocksii</name>
    <dbReference type="NCBI Taxonomy" id="47602"/>
    <lineage>
        <taxon>Eukaryota</taxon>
        <taxon>Viridiplantae</taxon>
        <taxon>Streptophyta</taxon>
        <taxon>Embryophyta</taxon>
        <taxon>Tracheophyta</taxon>
        <taxon>Spermatophyta</taxon>
        <taxon>Magnoliopsida</taxon>
        <taxon>eudicotyledons</taxon>
        <taxon>Gunneridae</taxon>
        <taxon>Pentapetalae</taxon>
        <taxon>rosids</taxon>
        <taxon>malvids</taxon>
        <taxon>Malvales</taxon>
        <taxon>Malvaceae</taxon>
        <taxon>Malvoideae</taxon>
        <taxon>Gossypium</taxon>
    </lineage>
</organism>
<keyword evidence="2" id="KW-1185">Reference proteome</keyword>
<proteinExistence type="predicted"/>
<evidence type="ECO:0000313" key="2">
    <source>
        <dbReference type="Proteomes" id="UP000828251"/>
    </source>
</evidence>
<name>A0A9D3UUN0_9ROSI</name>
<evidence type="ECO:0000313" key="1">
    <source>
        <dbReference type="EMBL" id="KAH1057747.1"/>
    </source>
</evidence>
<sequence length="62" mass="7087">MHLKVTNRGLRVFNWSSMQGRSLLIPRAINVILKDGSTKSTLGDVPWRLKWCFKGCTFGHVE</sequence>